<comment type="subcellular location">
    <subcellularLocation>
        <location evidence="13">Cytoplasm</location>
    </subcellularLocation>
</comment>
<accession>A0AAN9U7W5</accession>
<dbReference type="GO" id="GO:0006696">
    <property type="term" value="P:ergosterol biosynthetic process"/>
    <property type="evidence" value="ECO:0007669"/>
    <property type="project" value="TreeGrafter"/>
</dbReference>
<dbReference type="Proteomes" id="UP001320420">
    <property type="component" value="Unassembled WGS sequence"/>
</dbReference>
<name>A0AAN9U7W5_9PEZI</name>
<dbReference type="PANTHER" id="PTHR43290:SF2">
    <property type="entry name" value="MEVALONATE KINASE"/>
    <property type="match status" value="1"/>
</dbReference>
<keyword evidence="13" id="KW-0752">Steroid biosynthesis</keyword>
<dbReference type="InterPro" id="IPR013750">
    <property type="entry name" value="GHMP_kinase_C_dom"/>
</dbReference>
<reference evidence="16 17" key="1">
    <citation type="submission" date="2024-02" db="EMBL/GenBank/DDBJ databases">
        <title>De novo assembly and annotation of 12 fungi associated with fruit tree decline syndrome in Ontario, Canada.</title>
        <authorList>
            <person name="Sulman M."/>
            <person name="Ellouze W."/>
            <person name="Ilyukhin E."/>
        </authorList>
    </citation>
    <scope>NUCLEOTIDE SEQUENCE [LARGE SCALE GENOMIC DNA]</scope>
    <source>
        <strain evidence="16 17">M11/M66-122</strain>
    </source>
</reference>
<evidence type="ECO:0000259" key="14">
    <source>
        <dbReference type="Pfam" id="PF00288"/>
    </source>
</evidence>
<evidence type="ECO:0000256" key="11">
    <source>
        <dbReference type="ARBA" id="ARBA00023221"/>
    </source>
</evidence>
<keyword evidence="17" id="KW-1185">Reference proteome</keyword>
<dbReference type="InterPro" id="IPR036554">
    <property type="entry name" value="GHMP_kinase_C_sf"/>
</dbReference>
<dbReference type="InterPro" id="IPR020568">
    <property type="entry name" value="Ribosomal_Su5_D2-typ_SF"/>
</dbReference>
<evidence type="ECO:0000256" key="8">
    <source>
        <dbReference type="ARBA" id="ARBA00023011"/>
    </source>
</evidence>
<evidence type="ECO:0000256" key="12">
    <source>
        <dbReference type="ARBA" id="ARBA00029438"/>
    </source>
</evidence>
<dbReference type="EC" id="2.7.1.36" evidence="13"/>
<evidence type="ECO:0000313" key="16">
    <source>
        <dbReference type="EMBL" id="KAK7742181.1"/>
    </source>
</evidence>
<evidence type="ECO:0000256" key="3">
    <source>
        <dbReference type="ARBA" id="ARBA00022679"/>
    </source>
</evidence>
<comment type="caution">
    <text evidence="16">The sequence shown here is derived from an EMBL/GenBank/DDBJ whole genome shotgun (WGS) entry which is preliminary data.</text>
</comment>
<dbReference type="Gene3D" id="3.30.230.10">
    <property type="match status" value="1"/>
</dbReference>
<dbReference type="Pfam" id="PF08544">
    <property type="entry name" value="GHMP_kinases_C"/>
    <property type="match status" value="1"/>
</dbReference>
<dbReference type="GO" id="GO:0005524">
    <property type="term" value="F:ATP binding"/>
    <property type="evidence" value="ECO:0007669"/>
    <property type="project" value="UniProtKB-KW"/>
</dbReference>
<dbReference type="PANTHER" id="PTHR43290">
    <property type="entry name" value="MEVALONATE KINASE"/>
    <property type="match status" value="1"/>
</dbReference>
<organism evidence="16 17">
    <name type="scientific">Diatrype stigma</name>
    <dbReference type="NCBI Taxonomy" id="117547"/>
    <lineage>
        <taxon>Eukaryota</taxon>
        <taxon>Fungi</taxon>
        <taxon>Dikarya</taxon>
        <taxon>Ascomycota</taxon>
        <taxon>Pezizomycotina</taxon>
        <taxon>Sordariomycetes</taxon>
        <taxon>Xylariomycetidae</taxon>
        <taxon>Xylariales</taxon>
        <taxon>Diatrypaceae</taxon>
        <taxon>Diatrype</taxon>
    </lineage>
</organism>
<protein>
    <recommendedName>
        <fullName evidence="13">Mevalonate kinase</fullName>
        <shortName evidence="13">MK</shortName>
        <ecNumber evidence="13">2.7.1.36</ecNumber>
    </recommendedName>
</protein>
<feature type="domain" description="GHMP kinase N-terminal" evidence="14">
    <location>
        <begin position="170"/>
        <end position="254"/>
    </location>
</feature>
<evidence type="ECO:0000256" key="1">
    <source>
        <dbReference type="ARBA" id="ARBA00022490"/>
    </source>
</evidence>
<dbReference type="InterPro" id="IPR014721">
    <property type="entry name" value="Ribsml_uS5_D2-typ_fold_subgr"/>
</dbReference>
<dbReference type="Pfam" id="PF00288">
    <property type="entry name" value="GHMP_kinases_N"/>
    <property type="match status" value="1"/>
</dbReference>
<proteinExistence type="inferred from homology"/>
<keyword evidence="11 13" id="KW-0753">Steroid metabolism</keyword>
<dbReference type="InterPro" id="IPR006204">
    <property type="entry name" value="GHMP_kinase_N_dom"/>
</dbReference>
<evidence type="ECO:0000256" key="4">
    <source>
        <dbReference type="ARBA" id="ARBA00022741"/>
    </source>
</evidence>
<gene>
    <name evidence="16" type="primary">ERG12</name>
    <name evidence="16" type="ORF">SLS62_010801</name>
</gene>
<keyword evidence="9 13" id="KW-0443">Lipid metabolism</keyword>
<comment type="function">
    <text evidence="13">Mevalonate kinase; part of the second module of ergosterol biosynthesis pathway that includes the middle steps of the pathway. The second module is carried out in the vacuole and involves the formation of farnesyl diphosphate, which is also an important intermediate in the biosynthesis of ubiquinone, dolichol, heme and prenylated proteins.</text>
</comment>
<keyword evidence="1 13" id="KW-0963">Cytoplasm</keyword>
<evidence type="ECO:0000256" key="7">
    <source>
        <dbReference type="ARBA" id="ARBA00022842"/>
    </source>
</evidence>
<keyword evidence="10 13" id="KW-1207">Sterol metabolism</keyword>
<evidence type="ECO:0000256" key="5">
    <source>
        <dbReference type="ARBA" id="ARBA00022777"/>
    </source>
</evidence>
<dbReference type="NCBIfam" id="TIGR00549">
    <property type="entry name" value="mevalon_kin"/>
    <property type="match status" value="1"/>
</dbReference>
<dbReference type="SUPFAM" id="SSF54211">
    <property type="entry name" value="Ribosomal protein S5 domain 2-like"/>
    <property type="match status" value="1"/>
</dbReference>
<dbReference type="GO" id="GO:0019287">
    <property type="term" value="P:isopentenyl diphosphate biosynthetic process, mevalonate pathway"/>
    <property type="evidence" value="ECO:0007669"/>
    <property type="project" value="TreeGrafter"/>
</dbReference>
<evidence type="ECO:0000256" key="2">
    <source>
        <dbReference type="ARBA" id="ARBA00022516"/>
    </source>
</evidence>
<keyword evidence="8 13" id="KW-0756">Sterol biosynthesis</keyword>
<dbReference type="EMBL" id="JAKJXP020000148">
    <property type="protein sequence ID" value="KAK7742181.1"/>
    <property type="molecule type" value="Genomic_DNA"/>
</dbReference>
<dbReference type="Gene3D" id="3.30.70.890">
    <property type="entry name" value="GHMP kinase, C-terminal domain"/>
    <property type="match status" value="1"/>
</dbReference>
<dbReference type="SUPFAM" id="SSF55060">
    <property type="entry name" value="GHMP Kinase, C-terminal domain"/>
    <property type="match status" value="1"/>
</dbReference>
<comment type="catalytic activity">
    <reaction evidence="13">
        <text>(R)-mevalonate + ATP = (R)-5-phosphomevalonate + ADP + H(+)</text>
        <dbReference type="Rhea" id="RHEA:17065"/>
        <dbReference type="ChEBI" id="CHEBI:15378"/>
        <dbReference type="ChEBI" id="CHEBI:30616"/>
        <dbReference type="ChEBI" id="CHEBI:36464"/>
        <dbReference type="ChEBI" id="CHEBI:58146"/>
        <dbReference type="ChEBI" id="CHEBI:456216"/>
        <dbReference type="EC" id="2.7.1.36"/>
    </reaction>
</comment>
<sequence length="503" mass="54499">MSNGVNGVNHDMKELHMDGHVNGNGRSDDEGQRIKMKRKMSSPMLPAFMVSAPGKVIVCGEHAVAAIAASISLRSYLLVTTLSKSKRTATLQFPDIDLEHTWDIDALPWDAFSHPSKKKHYYDLVTALDPDLQKAIQPHLAVVSVDKPDAERKVHQNAAASFLYLFLSLGSKKSAGCLYTLRSTIPLGAGVGSSASVSVCLAAAMLLQIRALSGPHPDQPCDEAQVQLERINRWAFVGEMAIHGNPSGVDNTVATQGKAVVYQRPDYDKPPTVRTLWNFPELPLLLVDSKTPKSTAAQVAKVADLRATDEDLLDDCILPAIDMITNKTEALINQKDFNSKEFESLQRIGKLMTMNHGLLMSLGVSHPRLERVRELVDHEEIGWTKLTGAGGGGCSISLIRPDAPAEKLAELGRMLEREGFQQFKTTLGGDGVGVLWPAVLKNGLEDQDEEGGMEIDLDKFLEAPGNDGVEKLVGVQGGGGEREGWKFWRVEVGGTVSGPGSGR</sequence>
<evidence type="ECO:0000256" key="13">
    <source>
        <dbReference type="RuleBase" id="RU363087"/>
    </source>
</evidence>
<evidence type="ECO:0000256" key="6">
    <source>
        <dbReference type="ARBA" id="ARBA00022840"/>
    </source>
</evidence>
<feature type="domain" description="GHMP kinase C-terminal" evidence="15">
    <location>
        <begin position="343"/>
        <end position="410"/>
    </location>
</feature>
<keyword evidence="5 13" id="KW-0418">Kinase</keyword>
<keyword evidence="6 13" id="KW-0067">ATP-binding</keyword>
<dbReference type="GO" id="GO:0005829">
    <property type="term" value="C:cytosol"/>
    <property type="evidence" value="ECO:0007669"/>
    <property type="project" value="TreeGrafter"/>
</dbReference>
<dbReference type="AlphaFoldDB" id="A0AAN9U7W5"/>
<keyword evidence="7" id="KW-0460">Magnesium</keyword>
<dbReference type="InterPro" id="IPR006205">
    <property type="entry name" value="Mev_gal_kin"/>
</dbReference>
<comment type="pathway">
    <text evidence="12 13">Isoprenoid biosynthesis; isopentenyl diphosphate biosynthesis via mevalonate pathway; isopentenyl diphosphate from (R)-mevalonate: step 1/3.</text>
</comment>
<keyword evidence="2 13" id="KW-0444">Lipid biosynthesis</keyword>
<evidence type="ECO:0000256" key="9">
    <source>
        <dbReference type="ARBA" id="ARBA00023098"/>
    </source>
</evidence>
<evidence type="ECO:0000259" key="15">
    <source>
        <dbReference type="Pfam" id="PF08544"/>
    </source>
</evidence>
<evidence type="ECO:0000313" key="17">
    <source>
        <dbReference type="Proteomes" id="UP001320420"/>
    </source>
</evidence>
<keyword evidence="4 13" id="KW-0547">Nucleotide-binding</keyword>
<evidence type="ECO:0000256" key="10">
    <source>
        <dbReference type="ARBA" id="ARBA00023166"/>
    </source>
</evidence>
<keyword evidence="3 13" id="KW-0808">Transferase</keyword>
<comment type="similarity">
    <text evidence="13">Belongs to the GHMP kinase family. Mevalonate kinase subfamily.</text>
</comment>
<dbReference type="PRINTS" id="PR00959">
    <property type="entry name" value="MEVGALKINASE"/>
</dbReference>
<dbReference type="GO" id="GO:0004496">
    <property type="term" value="F:mevalonate kinase activity"/>
    <property type="evidence" value="ECO:0007669"/>
    <property type="project" value="UniProtKB-EC"/>
</dbReference>